<dbReference type="PANTHER" id="PTHR35144:SF2">
    <property type="entry name" value="MEIOSIS-SPECIFIC TRANSCRIPTION FACTOR NDT80"/>
    <property type="match status" value="1"/>
</dbReference>
<dbReference type="GO" id="GO:0003700">
    <property type="term" value="F:DNA-binding transcription factor activity"/>
    <property type="evidence" value="ECO:0007669"/>
    <property type="project" value="UniProtKB-UniRule"/>
</dbReference>
<evidence type="ECO:0000313" key="6">
    <source>
        <dbReference type="Proteomes" id="UP001151582"/>
    </source>
</evidence>
<evidence type="ECO:0000256" key="2">
    <source>
        <dbReference type="PROSITE-ProRule" id="PRU00850"/>
    </source>
</evidence>
<dbReference type="GO" id="GO:0000228">
    <property type="term" value="C:nuclear chromosome"/>
    <property type="evidence" value="ECO:0007669"/>
    <property type="project" value="TreeGrafter"/>
</dbReference>
<dbReference type="InterPro" id="IPR037141">
    <property type="entry name" value="NDT80_DNA-bd_dom_sf"/>
</dbReference>
<dbReference type="Gene3D" id="2.60.40.1390">
    <property type="entry name" value="NDT80 DNA-binding domain"/>
    <property type="match status" value="1"/>
</dbReference>
<dbReference type="SUPFAM" id="SSF49417">
    <property type="entry name" value="p53-like transcription factors"/>
    <property type="match status" value="1"/>
</dbReference>
<dbReference type="GO" id="GO:0045944">
    <property type="term" value="P:positive regulation of transcription by RNA polymerase II"/>
    <property type="evidence" value="ECO:0007669"/>
    <property type="project" value="TreeGrafter"/>
</dbReference>
<feature type="DNA-binding region" description="NDT80" evidence="2">
    <location>
        <begin position="106"/>
        <end position="346"/>
    </location>
</feature>
<feature type="compositionally biased region" description="Polar residues" evidence="3">
    <location>
        <begin position="473"/>
        <end position="491"/>
    </location>
</feature>
<evidence type="ECO:0000313" key="5">
    <source>
        <dbReference type="EMBL" id="KAJ1975735.1"/>
    </source>
</evidence>
<proteinExistence type="predicted"/>
<protein>
    <recommendedName>
        <fullName evidence="4">NDT80 domain-containing protein</fullName>
    </recommendedName>
</protein>
<organism evidence="5 6">
    <name type="scientific">Dimargaris verticillata</name>
    <dbReference type="NCBI Taxonomy" id="2761393"/>
    <lineage>
        <taxon>Eukaryota</taxon>
        <taxon>Fungi</taxon>
        <taxon>Fungi incertae sedis</taxon>
        <taxon>Zoopagomycota</taxon>
        <taxon>Kickxellomycotina</taxon>
        <taxon>Dimargaritomycetes</taxon>
        <taxon>Dimargaritales</taxon>
        <taxon>Dimargaritaceae</taxon>
        <taxon>Dimargaris</taxon>
    </lineage>
</organism>
<dbReference type="InterPro" id="IPR024061">
    <property type="entry name" value="NDT80_DNA-bd_dom"/>
</dbReference>
<sequence length="531" mass="56698">MLHDNKWSSVPSTPAPATSTPGGLVQLGNGVHDQLIDGYGYSDPNANGSMPLQDQSMYMGSLPMRNEGMEPPRPATAIGTYGSPNRVDGSGAMRAPLPIPDRRYGINSSPYSVPFMGGHSYGSPFPGMRKRRADPLGFAVESGPFFGPTQQYHTLLAMDRTSKYTIRLNSKVDRGFFQADNDWTCYRRNYFQVSSVFNVTGPSGPLIEPEVPCIIEVDGRFHTVTQFTLGITAKVSNSDKKIELVQHTPKRDKGPQTIPESKPIRAGGNLSISSVGSNSTIVTYERIQFKTATANNGKRRAAQQYYVLQIELFAKCDDGQQFRVATTQSANLVVRGRSPGHYADNHHGPAFGGHHSRFSQPAAAFLGHPSSFDERYMSMNTPAAPYPSYSPFPSYHSSPMLMASHAGNGGAASHGSSTPAPSGLHNSAYLMHGPGDFSQQGSAGGYHDNGMAGHSSAYGNGDINGNGADGQNFSMGSNGLQQLMNPTSGSHASAYGYPDEFGYGPAPTGSEHSAAAGSGHPGQDYGYYGQQ</sequence>
<dbReference type="Pfam" id="PF05224">
    <property type="entry name" value="NDT80_PhoG"/>
    <property type="match status" value="1"/>
</dbReference>
<feature type="region of interest" description="Disordered" evidence="3">
    <location>
        <begin position="406"/>
        <end position="449"/>
    </location>
</feature>
<dbReference type="AlphaFoldDB" id="A0A9W8B0L8"/>
<dbReference type="InterPro" id="IPR008967">
    <property type="entry name" value="p53-like_TF_DNA-bd_sf"/>
</dbReference>
<feature type="compositionally biased region" description="Low complexity" evidence="3">
    <location>
        <begin position="8"/>
        <end position="21"/>
    </location>
</feature>
<accession>A0A9W8B0L8</accession>
<keyword evidence="6" id="KW-1185">Reference proteome</keyword>
<keyword evidence="1 2" id="KW-0238">DNA-binding</keyword>
<evidence type="ECO:0000256" key="3">
    <source>
        <dbReference type="SAM" id="MobiDB-lite"/>
    </source>
</evidence>
<feature type="region of interest" description="Disordered" evidence="3">
    <location>
        <begin position="1"/>
        <end position="28"/>
    </location>
</feature>
<dbReference type="GO" id="GO:0003677">
    <property type="term" value="F:DNA binding"/>
    <property type="evidence" value="ECO:0007669"/>
    <property type="project" value="UniProtKB-KW"/>
</dbReference>
<dbReference type="EMBL" id="JANBQB010000497">
    <property type="protein sequence ID" value="KAJ1975735.1"/>
    <property type="molecule type" value="Genomic_DNA"/>
</dbReference>
<dbReference type="Proteomes" id="UP001151582">
    <property type="component" value="Unassembled WGS sequence"/>
</dbReference>
<gene>
    <name evidence="5" type="ORF">H4R34_004228</name>
</gene>
<dbReference type="InterPro" id="IPR052605">
    <property type="entry name" value="Fungal_trans_regulator"/>
</dbReference>
<dbReference type="PANTHER" id="PTHR35144">
    <property type="entry name" value="MEIOSIS-SPECIFIC TRANSCRIPTION FACTOR NDT80"/>
    <property type="match status" value="1"/>
</dbReference>
<comment type="caution">
    <text evidence="5">The sequence shown here is derived from an EMBL/GenBank/DDBJ whole genome shotgun (WGS) entry which is preliminary data.</text>
</comment>
<dbReference type="GO" id="GO:0051321">
    <property type="term" value="P:meiotic cell cycle"/>
    <property type="evidence" value="ECO:0007669"/>
    <property type="project" value="TreeGrafter"/>
</dbReference>
<feature type="region of interest" description="Disordered" evidence="3">
    <location>
        <begin position="462"/>
        <end position="531"/>
    </location>
</feature>
<dbReference type="PROSITE" id="PS51517">
    <property type="entry name" value="NDT80"/>
    <property type="match status" value="1"/>
</dbReference>
<reference evidence="5" key="1">
    <citation type="submission" date="2022-07" db="EMBL/GenBank/DDBJ databases">
        <title>Phylogenomic reconstructions and comparative analyses of Kickxellomycotina fungi.</title>
        <authorList>
            <person name="Reynolds N.K."/>
            <person name="Stajich J.E."/>
            <person name="Barry K."/>
            <person name="Grigoriev I.V."/>
            <person name="Crous P."/>
            <person name="Smith M.E."/>
        </authorList>
    </citation>
    <scope>NUCLEOTIDE SEQUENCE</scope>
    <source>
        <strain evidence="5">RSA 567</strain>
    </source>
</reference>
<name>A0A9W8B0L8_9FUNG</name>
<dbReference type="OrthoDB" id="2288358at2759"/>
<feature type="domain" description="NDT80" evidence="4">
    <location>
        <begin position="106"/>
        <end position="346"/>
    </location>
</feature>
<evidence type="ECO:0000256" key="1">
    <source>
        <dbReference type="ARBA" id="ARBA00023125"/>
    </source>
</evidence>
<evidence type="ECO:0000259" key="4">
    <source>
        <dbReference type="PROSITE" id="PS51517"/>
    </source>
</evidence>